<protein>
    <submittedName>
        <fullName evidence="2">Uncharacterized protein</fullName>
    </submittedName>
</protein>
<sequence length="170" mass="19600">MDFVSPIITPIVESLLVPIKRHLDFLVSSSKYVREMKNKMKQLNLTEQDIQKKKKIADVKNHEVSHHVSPWLEDVKKMKEITQNIPTSGIGCLNVAKRYRTGKQSCTILEDIKALIEQECEIIWTNEEKPLARVPTTLVPFPNDTQNNFESRDLVFKDALKALQQNNESE</sequence>
<gene>
    <name evidence="2" type="ORF">SSX86_030687</name>
</gene>
<dbReference type="EMBL" id="JBCNJP010002240">
    <property type="protein sequence ID" value="KAK9050343.1"/>
    <property type="molecule type" value="Genomic_DNA"/>
</dbReference>
<evidence type="ECO:0000313" key="2">
    <source>
        <dbReference type="EMBL" id="KAK9050343.1"/>
    </source>
</evidence>
<dbReference type="AlphaFoldDB" id="A0AAP0C7T1"/>
<reference evidence="2 3" key="1">
    <citation type="submission" date="2024-04" db="EMBL/GenBank/DDBJ databases">
        <title>The reference genome of an endangered Asteraceae, Deinandra increscens subsp. villosa, native to the Central Coast of California.</title>
        <authorList>
            <person name="Guilliams M."/>
            <person name="Hasenstab-Lehman K."/>
            <person name="Meyer R."/>
            <person name="Mcevoy S."/>
        </authorList>
    </citation>
    <scope>NUCLEOTIDE SEQUENCE [LARGE SCALE GENOMIC DNA]</scope>
    <source>
        <tissue evidence="2">Leaf</tissue>
    </source>
</reference>
<dbReference type="PANTHER" id="PTHR33463">
    <property type="entry name" value="NB-ARC DOMAIN-CONTAINING PROTEIN-RELATED"/>
    <property type="match status" value="1"/>
</dbReference>
<keyword evidence="3" id="KW-1185">Reference proteome</keyword>
<feature type="non-terminal residue" evidence="2">
    <location>
        <position position="170"/>
    </location>
</feature>
<dbReference type="InterPro" id="IPR050905">
    <property type="entry name" value="Plant_NBS-LRR"/>
</dbReference>
<dbReference type="Proteomes" id="UP001408789">
    <property type="component" value="Unassembled WGS sequence"/>
</dbReference>
<proteinExistence type="predicted"/>
<name>A0AAP0C7T1_9ASTR</name>
<comment type="caution">
    <text evidence="2">The sequence shown here is derived from an EMBL/GenBank/DDBJ whole genome shotgun (WGS) entry which is preliminary data.</text>
</comment>
<keyword evidence="1" id="KW-0611">Plant defense</keyword>
<organism evidence="2 3">
    <name type="scientific">Deinandra increscens subsp. villosa</name>
    <dbReference type="NCBI Taxonomy" id="3103831"/>
    <lineage>
        <taxon>Eukaryota</taxon>
        <taxon>Viridiplantae</taxon>
        <taxon>Streptophyta</taxon>
        <taxon>Embryophyta</taxon>
        <taxon>Tracheophyta</taxon>
        <taxon>Spermatophyta</taxon>
        <taxon>Magnoliopsida</taxon>
        <taxon>eudicotyledons</taxon>
        <taxon>Gunneridae</taxon>
        <taxon>Pentapetalae</taxon>
        <taxon>asterids</taxon>
        <taxon>campanulids</taxon>
        <taxon>Asterales</taxon>
        <taxon>Asteraceae</taxon>
        <taxon>Asteroideae</taxon>
        <taxon>Heliantheae alliance</taxon>
        <taxon>Madieae</taxon>
        <taxon>Madiinae</taxon>
        <taxon>Deinandra</taxon>
    </lineage>
</organism>
<accession>A0AAP0C7T1</accession>
<evidence type="ECO:0000313" key="3">
    <source>
        <dbReference type="Proteomes" id="UP001408789"/>
    </source>
</evidence>
<dbReference type="PANTHER" id="PTHR33463:SF96">
    <property type="entry name" value="LEUCINE-RICH REPEAT DOMAIN, L DOMAIN-LIKE PROTEIN-RELATED"/>
    <property type="match status" value="1"/>
</dbReference>
<evidence type="ECO:0000256" key="1">
    <source>
        <dbReference type="ARBA" id="ARBA00022821"/>
    </source>
</evidence>